<dbReference type="PANTHER" id="PTHR12936">
    <property type="entry name" value="ANAPHASE-PROMOTING COMPLEX 10"/>
    <property type="match status" value="1"/>
</dbReference>
<keyword evidence="6" id="KW-0131">Cell cycle</keyword>
<evidence type="ECO:0000259" key="7">
    <source>
        <dbReference type="PROSITE" id="PS51284"/>
    </source>
</evidence>
<dbReference type="Pfam" id="PF03256">
    <property type="entry name" value="ANAPC10"/>
    <property type="match status" value="1"/>
</dbReference>
<proteinExistence type="inferred from homology"/>
<dbReference type="GO" id="GO:0051301">
    <property type="term" value="P:cell division"/>
    <property type="evidence" value="ECO:0007669"/>
    <property type="project" value="UniProtKB-KW"/>
</dbReference>
<keyword evidence="5" id="KW-0833">Ubl conjugation pathway</keyword>
<dbReference type="SUPFAM" id="SSF49785">
    <property type="entry name" value="Galactose-binding domain-like"/>
    <property type="match status" value="1"/>
</dbReference>
<keyword evidence="4" id="KW-0498">Mitosis</keyword>
<evidence type="ECO:0000256" key="2">
    <source>
        <dbReference type="ARBA" id="ARBA00013927"/>
    </source>
</evidence>
<organism evidence="8 9">
    <name type="scientific">Panagrellus redivivus</name>
    <name type="common">Microworm</name>
    <dbReference type="NCBI Taxonomy" id="6233"/>
    <lineage>
        <taxon>Eukaryota</taxon>
        <taxon>Metazoa</taxon>
        <taxon>Ecdysozoa</taxon>
        <taxon>Nematoda</taxon>
        <taxon>Chromadorea</taxon>
        <taxon>Rhabditida</taxon>
        <taxon>Tylenchina</taxon>
        <taxon>Panagrolaimomorpha</taxon>
        <taxon>Panagrolaimoidea</taxon>
        <taxon>Panagrolaimidae</taxon>
        <taxon>Panagrellus</taxon>
    </lineage>
</organism>
<dbReference type="InterPro" id="IPR004939">
    <property type="entry name" value="APC_su10/DOC_dom"/>
</dbReference>
<evidence type="ECO:0000256" key="4">
    <source>
        <dbReference type="ARBA" id="ARBA00022776"/>
    </source>
</evidence>
<dbReference type="SMART" id="SM01337">
    <property type="entry name" value="APC10"/>
    <property type="match status" value="1"/>
</dbReference>
<evidence type="ECO:0000256" key="5">
    <source>
        <dbReference type="ARBA" id="ARBA00022786"/>
    </source>
</evidence>
<dbReference type="PROSITE" id="PS51284">
    <property type="entry name" value="DOC"/>
    <property type="match status" value="1"/>
</dbReference>
<evidence type="ECO:0000313" key="9">
    <source>
        <dbReference type="WBParaSite" id="Pan_g10616.t1"/>
    </source>
</evidence>
<sequence length="235" mass="26747">MDRLQLEAKHRKERLNIHSKTWGSKLPEDEDLIDLTYRGAWTLSSCKIGNGIQQLLDPNIEPYWQSDGPQPHVITIEFPEKTAISYVLMYLDYKIDESYTPSNILTPNLPPNYDSEIHIYTGSSAQDVERTSTATFAEPKGWELIEVKQRSGTSTTRCFVLQIHIIANHQNGRDTHIRGVKIIGPRDGNEGMIGELIEGPSKKVGKSTNNYEIEYTPIRASKRRFVSDFEGLTIR</sequence>
<dbReference type="Gene3D" id="2.60.120.260">
    <property type="entry name" value="Galactose-binding domain-like"/>
    <property type="match status" value="1"/>
</dbReference>
<evidence type="ECO:0000313" key="8">
    <source>
        <dbReference type="Proteomes" id="UP000492821"/>
    </source>
</evidence>
<dbReference type="Proteomes" id="UP000492821">
    <property type="component" value="Unassembled WGS sequence"/>
</dbReference>
<feature type="domain" description="DOC" evidence="7">
    <location>
        <begin position="11"/>
        <end position="209"/>
    </location>
</feature>
<dbReference type="WBParaSite" id="Pan_g10616.t1">
    <property type="protein sequence ID" value="Pan_g10616.t1"/>
    <property type="gene ID" value="Pan_g10616"/>
</dbReference>
<comment type="similarity">
    <text evidence="1">Belongs to the APC10 family.</text>
</comment>
<keyword evidence="8" id="KW-1185">Reference proteome</keyword>
<dbReference type="GO" id="GO:0031145">
    <property type="term" value="P:anaphase-promoting complex-dependent catabolic process"/>
    <property type="evidence" value="ECO:0007669"/>
    <property type="project" value="InterPro"/>
</dbReference>
<dbReference type="AlphaFoldDB" id="A0A7E4ZQ78"/>
<dbReference type="InterPro" id="IPR008979">
    <property type="entry name" value="Galactose-bd-like_sf"/>
</dbReference>
<evidence type="ECO:0000256" key="1">
    <source>
        <dbReference type="ARBA" id="ARBA00006762"/>
    </source>
</evidence>
<dbReference type="GO" id="GO:0070979">
    <property type="term" value="P:protein K11-linked ubiquitination"/>
    <property type="evidence" value="ECO:0007669"/>
    <property type="project" value="TreeGrafter"/>
</dbReference>
<reference evidence="8" key="1">
    <citation type="journal article" date="2013" name="Genetics">
        <title>The draft genome and transcriptome of Panagrellus redivivus are shaped by the harsh demands of a free-living lifestyle.</title>
        <authorList>
            <person name="Srinivasan J."/>
            <person name="Dillman A.R."/>
            <person name="Macchietto M.G."/>
            <person name="Heikkinen L."/>
            <person name="Lakso M."/>
            <person name="Fracchia K.M."/>
            <person name="Antoshechkin I."/>
            <person name="Mortazavi A."/>
            <person name="Wong G."/>
            <person name="Sternberg P.W."/>
        </authorList>
    </citation>
    <scope>NUCLEOTIDE SEQUENCE [LARGE SCALE GENOMIC DNA]</scope>
    <source>
        <strain evidence="8">MT8872</strain>
    </source>
</reference>
<evidence type="ECO:0000256" key="6">
    <source>
        <dbReference type="ARBA" id="ARBA00023306"/>
    </source>
</evidence>
<evidence type="ECO:0000256" key="3">
    <source>
        <dbReference type="ARBA" id="ARBA00022618"/>
    </source>
</evidence>
<dbReference type="CDD" id="cd08366">
    <property type="entry name" value="APC10"/>
    <property type="match status" value="1"/>
</dbReference>
<keyword evidence="3" id="KW-0132">Cell division</keyword>
<reference evidence="9" key="2">
    <citation type="submission" date="2020-10" db="UniProtKB">
        <authorList>
            <consortium name="WormBaseParasite"/>
        </authorList>
    </citation>
    <scope>IDENTIFICATION</scope>
</reference>
<dbReference type="GO" id="GO:0005680">
    <property type="term" value="C:anaphase-promoting complex"/>
    <property type="evidence" value="ECO:0007669"/>
    <property type="project" value="InterPro"/>
</dbReference>
<name>A0A7E4ZQ78_PANRE</name>
<protein>
    <recommendedName>
        <fullName evidence="2">Anaphase-promoting complex subunit 10</fullName>
    </recommendedName>
</protein>
<accession>A0A7E4ZQ78</accession>
<dbReference type="PANTHER" id="PTHR12936:SF0">
    <property type="entry name" value="ANAPHASE-PROMOTING COMPLEX SUBUNIT 10"/>
    <property type="match status" value="1"/>
</dbReference>
<dbReference type="InterPro" id="IPR016901">
    <property type="entry name" value="APC10/Doc1"/>
</dbReference>